<feature type="transmembrane region" description="Helical" evidence="1">
    <location>
        <begin position="282"/>
        <end position="301"/>
    </location>
</feature>
<keyword evidence="3" id="KW-1185">Reference proteome</keyword>
<feature type="transmembrane region" description="Helical" evidence="1">
    <location>
        <begin position="154"/>
        <end position="177"/>
    </location>
</feature>
<evidence type="ECO:0000313" key="3">
    <source>
        <dbReference type="Proteomes" id="UP000001949"/>
    </source>
</evidence>
<dbReference type="EMBL" id="AAGK01000001">
    <property type="protein sequence ID" value="EAN33908.1"/>
    <property type="molecule type" value="Genomic_DNA"/>
</dbReference>
<dbReference type="AlphaFoldDB" id="Q4N800"/>
<gene>
    <name evidence="2" type="ordered locus">TP01_0670</name>
</gene>
<dbReference type="OMA" id="NGWKNFK"/>
<dbReference type="eggNOG" id="ENOG502TN3K">
    <property type="taxonomic scope" value="Eukaryota"/>
</dbReference>
<comment type="caution">
    <text evidence="2">The sequence shown here is derived from an EMBL/GenBank/DDBJ whole genome shotgun (WGS) entry which is preliminary data.</text>
</comment>
<feature type="transmembrane region" description="Helical" evidence="1">
    <location>
        <begin position="127"/>
        <end position="148"/>
    </location>
</feature>
<organism evidence="2 3">
    <name type="scientific">Theileria parva</name>
    <name type="common">East coast fever infection agent</name>
    <dbReference type="NCBI Taxonomy" id="5875"/>
    <lineage>
        <taxon>Eukaryota</taxon>
        <taxon>Sar</taxon>
        <taxon>Alveolata</taxon>
        <taxon>Apicomplexa</taxon>
        <taxon>Aconoidasida</taxon>
        <taxon>Piroplasmida</taxon>
        <taxon>Theileriidae</taxon>
        <taxon>Theileria</taxon>
    </lineage>
</organism>
<name>Q4N800_THEPA</name>
<feature type="transmembrane region" description="Helical" evidence="1">
    <location>
        <begin position="65"/>
        <end position="83"/>
    </location>
</feature>
<keyword evidence="1" id="KW-0472">Membrane</keyword>
<feature type="transmembrane region" description="Helical" evidence="1">
    <location>
        <begin position="189"/>
        <end position="211"/>
    </location>
</feature>
<dbReference type="VEuPathDB" id="PiroplasmaDB:TpMuguga_01g00670"/>
<keyword evidence="1" id="KW-0812">Transmembrane</keyword>
<keyword evidence="1" id="KW-1133">Transmembrane helix</keyword>
<reference evidence="2 3" key="1">
    <citation type="journal article" date="2005" name="Science">
        <title>Genome sequence of Theileria parva, a bovine pathogen that transforms lymphocytes.</title>
        <authorList>
            <person name="Gardner M.J."/>
            <person name="Bishop R."/>
            <person name="Shah T."/>
            <person name="de Villiers E.P."/>
            <person name="Carlton J.M."/>
            <person name="Hall N."/>
            <person name="Ren Q."/>
            <person name="Paulsen I.T."/>
            <person name="Pain A."/>
            <person name="Berriman M."/>
            <person name="Wilson R.J.M."/>
            <person name="Sato S."/>
            <person name="Ralph S.A."/>
            <person name="Mann D.J."/>
            <person name="Xiong Z."/>
            <person name="Shallom S.J."/>
            <person name="Weidman J."/>
            <person name="Jiang L."/>
            <person name="Lynn J."/>
            <person name="Weaver B."/>
            <person name="Shoaibi A."/>
            <person name="Domingo A.R."/>
            <person name="Wasawo D."/>
            <person name="Crabtree J."/>
            <person name="Wortman J.R."/>
            <person name="Haas B."/>
            <person name="Angiuoli S.V."/>
            <person name="Creasy T.H."/>
            <person name="Lu C."/>
            <person name="Suh B."/>
            <person name="Silva J.C."/>
            <person name="Utterback T.R."/>
            <person name="Feldblyum T.V."/>
            <person name="Pertea M."/>
            <person name="Allen J."/>
            <person name="Nierman W.C."/>
            <person name="Taracha E.L.N."/>
            <person name="Salzberg S.L."/>
            <person name="White O.R."/>
            <person name="Fitzhugh H.A."/>
            <person name="Morzaria S."/>
            <person name="Venter J.C."/>
            <person name="Fraser C.M."/>
            <person name="Nene V."/>
        </authorList>
    </citation>
    <scope>NUCLEOTIDE SEQUENCE [LARGE SCALE GENOMIC DNA]</scope>
    <source>
        <strain evidence="2 3">Muguga</strain>
    </source>
</reference>
<dbReference type="STRING" id="5875.Q4N800"/>
<evidence type="ECO:0000313" key="2">
    <source>
        <dbReference type="EMBL" id="EAN33908.1"/>
    </source>
</evidence>
<feature type="transmembrane region" description="Helical" evidence="1">
    <location>
        <begin position="316"/>
        <end position="335"/>
    </location>
</feature>
<feature type="transmembrane region" description="Helical" evidence="1">
    <location>
        <begin position="388"/>
        <end position="407"/>
    </location>
</feature>
<evidence type="ECO:0000256" key="1">
    <source>
        <dbReference type="SAM" id="Phobius"/>
    </source>
</evidence>
<feature type="transmembrane region" description="Helical" evidence="1">
    <location>
        <begin position="356"/>
        <end position="376"/>
    </location>
</feature>
<proteinExistence type="predicted"/>
<feature type="transmembrane region" description="Helical" evidence="1">
    <location>
        <begin position="20"/>
        <end position="44"/>
    </location>
</feature>
<dbReference type="RefSeq" id="XP_766191.1">
    <property type="nucleotide sequence ID" value="XM_761098.1"/>
</dbReference>
<dbReference type="GeneID" id="3502901"/>
<dbReference type="KEGG" id="tpv:TP01_0670"/>
<feature type="transmembrane region" description="Helical" evidence="1">
    <location>
        <begin position="240"/>
        <end position="262"/>
    </location>
</feature>
<dbReference type="Proteomes" id="UP000001949">
    <property type="component" value="Unassembled WGS sequence"/>
</dbReference>
<sequence>MNGMTPSAATQNGCDDPKKIAAYLLVGFSLLLTLRVGMNGAPFCMKRFKIPEHLFSLYVSRVHNAMELCGFVGVTAGTIYTIKYGPDYGQECEKVSIAINGLFFLVNVVLLVVFVTGGEEGHLTDFYWALAFSAFVYGMNLSFIIKLAGDCIVYYLSTLHVSGIFASVYHFIFLRLFGNKRRHDTDFHIITWQIIISIVITGATAGTWASVYYNNNGSNDNKCGGNKNQENNNGGSSGEFSGHVISAMVMCVFAQGVVYVFYPAIAPGLLVDFRHVNKIDQALLVIAPIPSITSALLSKFYDDYSPKNKWDGDKVYWHGTLIFIPVMCICGFLFIRALHYPFSGTSLAIVNKPGMVGFLTILFYVSHMILLAVGFPGVEKNSGGAKDYLPTINGFLTTGAMIVFLFLSEGYINEYKKHDFANWPTEGLSNKRALGFWFDKALQNGWKNFKLIFTRDLRRDLMATLDFSYKR</sequence>
<accession>Q4N800</accession>
<feature type="transmembrane region" description="Helical" evidence="1">
    <location>
        <begin position="95"/>
        <end position="115"/>
    </location>
</feature>
<dbReference type="InParanoid" id="Q4N800"/>
<protein>
    <submittedName>
        <fullName evidence="2">Uncharacterized protein</fullName>
    </submittedName>
</protein>